<evidence type="ECO:0000256" key="5">
    <source>
        <dbReference type="ARBA" id="ARBA00022989"/>
    </source>
</evidence>
<keyword evidence="3 8" id="KW-0812">Transmembrane</keyword>
<dbReference type="InterPro" id="IPR036834">
    <property type="entry name" value="Bcl-2-like_sf"/>
</dbReference>
<dbReference type="CDD" id="cd06845">
    <property type="entry name" value="Bcl-2_like"/>
    <property type="match status" value="1"/>
</dbReference>
<evidence type="ECO:0000256" key="4">
    <source>
        <dbReference type="ARBA" id="ARBA00022703"/>
    </source>
</evidence>
<reference evidence="10 11" key="1">
    <citation type="journal article" date="2018" name="Sci. Rep.">
        <title>Comparative analysis of the Pocillopora damicornis genome highlights role of immune system in coral evolution.</title>
        <authorList>
            <person name="Cunning R."/>
            <person name="Bay R.A."/>
            <person name="Gillette P."/>
            <person name="Baker A.C."/>
            <person name="Traylor-Knowles N."/>
        </authorList>
    </citation>
    <scope>NUCLEOTIDE SEQUENCE [LARGE SCALE GENOMIC DNA]</scope>
    <source>
        <strain evidence="10">RSMAS</strain>
        <tissue evidence="10">Whole animal</tissue>
    </source>
</reference>
<dbReference type="GO" id="GO:0012505">
    <property type="term" value="C:endomembrane system"/>
    <property type="evidence" value="ECO:0007669"/>
    <property type="project" value="UniProtKB-SubCell"/>
</dbReference>
<evidence type="ECO:0000256" key="3">
    <source>
        <dbReference type="ARBA" id="ARBA00022692"/>
    </source>
</evidence>
<dbReference type="GO" id="GO:0008630">
    <property type="term" value="P:intrinsic apoptotic signaling pathway in response to DNA damage"/>
    <property type="evidence" value="ECO:0007669"/>
    <property type="project" value="TreeGrafter"/>
</dbReference>
<dbReference type="EMBL" id="RCHS01003938">
    <property type="protein sequence ID" value="RMX38837.1"/>
    <property type="molecule type" value="Genomic_DNA"/>
</dbReference>
<dbReference type="GO" id="GO:0051400">
    <property type="term" value="F:BH domain binding"/>
    <property type="evidence" value="ECO:0007669"/>
    <property type="project" value="TreeGrafter"/>
</dbReference>
<evidence type="ECO:0000313" key="11">
    <source>
        <dbReference type="Proteomes" id="UP000275408"/>
    </source>
</evidence>
<evidence type="ECO:0000256" key="8">
    <source>
        <dbReference type="SAM" id="Phobius"/>
    </source>
</evidence>
<keyword evidence="5 8" id="KW-1133">Transmembrane helix</keyword>
<dbReference type="STRING" id="46731.A0A3M6TBR1"/>
<evidence type="ECO:0000256" key="6">
    <source>
        <dbReference type="ARBA" id="ARBA00023136"/>
    </source>
</evidence>
<protein>
    <recommendedName>
        <fullName evidence="9">Bcl-2 Bcl-2 homology region 1-3 domain-containing protein</fullName>
    </recommendedName>
</protein>
<dbReference type="PRINTS" id="PR01862">
    <property type="entry name" value="BCL2FAMILY"/>
</dbReference>
<evidence type="ECO:0000256" key="7">
    <source>
        <dbReference type="SAM" id="MobiDB-lite"/>
    </source>
</evidence>
<dbReference type="Pfam" id="PF00452">
    <property type="entry name" value="Bcl-2"/>
    <property type="match status" value="1"/>
</dbReference>
<sequence>MLKKIQSPMESRHKLPSADDSPIAQQAKDLAKDFISYRLGNNPIPVSPTAATLRKLADQIEEQYPLLLNHLCHKLNITPATVYQTFFEIASEVFVDGVNWGRIVALYAFGGKLAMYCDQHHMKELVGSVTDWVGRYVGGLCEWIENHGGWEGLHRQFNDKGENAAWWKGVFLTTLGLGTLAAFMYSR</sequence>
<dbReference type="GO" id="GO:0097192">
    <property type="term" value="P:extrinsic apoptotic signaling pathway in absence of ligand"/>
    <property type="evidence" value="ECO:0007669"/>
    <property type="project" value="TreeGrafter"/>
</dbReference>
<feature type="transmembrane region" description="Helical" evidence="8">
    <location>
        <begin position="165"/>
        <end position="185"/>
    </location>
</feature>
<evidence type="ECO:0000259" key="9">
    <source>
        <dbReference type="SMART" id="SM00337"/>
    </source>
</evidence>
<gene>
    <name evidence="10" type="ORF">pdam_00013975</name>
</gene>
<comment type="caution">
    <text evidence="10">The sequence shown here is derived from an EMBL/GenBank/DDBJ whole genome shotgun (WGS) entry which is preliminary data.</text>
</comment>
<dbReference type="InterPro" id="IPR002475">
    <property type="entry name" value="Bcl2-like"/>
</dbReference>
<dbReference type="PANTHER" id="PTHR11256">
    <property type="entry name" value="BCL-2 RELATED"/>
    <property type="match status" value="1"/>
</dbReference>
<dbReference type="GO" id="GO:0005741">
    <property type="term" value="C:mitochondrial outer membrane"/>
    <property type="evidence" value="ECO:0007669"/>
    <property type="project" value="TreeGrafter"/>
</dbReference>
<evidence type="ECO:0000313" key="10">
    <source>
        <dbReference type="EMBL" id="RMX38837.1"/>
    </source>
</evidence>
<name>A0A3M6TBR1_POCDA</name>
<comment type="subcellular location">
    <subcellularLocation>
        <location evidence="1">Endomembrane system</location>
    </subcellularLocation>
</comment>
<dbReference type="OMA" id="HLCHKLN"/>
<dbReference type="InterPro" id="IPR026298">
    <property type="entry name" value="Bcl-2_fam"/>
</dbReference>
<dbReference type="PANTHER" id="PTHR11256:SF47">
    <property type="entry name" value="BCL-2-LIKE PROTEIN 10"/>
    <property type="match status" value="1"/>
</dbReference>
<dbReference type="OrthoDB" id="6021377at2759"/>
<feature type="domain" description="Bcl-2 Bcl-2 homology region 1-3" evidence="9">
    <location>
        <begin position="53"/>
        <end position="150"/>
    </location>
</feature>
<dbReference type="GO" id="GO:0001836">
    <property type="term" value="P:release of cytochrome c from mitochondria"/>
    <property type="evidence" value="ECO:0007669"/>
    <property type="project" value="TreeGrafter"/>
</dbReference>
<keyword evidence="6 8" id="KW-0472">Membrane</keyword>
<evidence type="ECO:0000256" key="1">
    <source>
        <dbReference type="ARBA" id="ARBA00004308"/>
    </source>
</evidence>
<feature type="region of interest" description="Disordered" evidence="7">
    <location>
        <begin position="1"/>
        <end position="22"/>
    </location>
</feature>
<dbReference type="AlphaFoldDB" id="A0A3M6TBR1"/>
<evidence type="ECO:0000256" key="2">
    <source>
        <dbReference type="ARBA" id="ARBA00009458"/>
    </source>
</evidence>
<dbReference type="Proteomes" id="UP000275408">
    <property type="component" value="Unassembled WGS sequence"/>
</dbReference>
<dbReference type="InterPro" id="IPR046371">
    <property type="entry name" value="Bcl-2_BH1-3"/>
</dbReference>
<keyword evidence="11" id="KW-1185">Reference proteome</keyword>
<comment type="similarity">
    <text evidence="2">Belongs to the Bcl-2 family.</text>
</comment>
<dbReference type="PROSITE" id="PS50062">
    <property type="entry name" value="BCL2_FAMILY"/>
    <property type="match status" value="1"/>
</dbReference>
<dbReference type="SUPFAM" id="SSF56854">
    <property type="entry name" value="Bcl-2 inhibitors of programmed cell death"/>
    <property type="match status" value="1"/>
</dbReference>
<dbReference type="Gene3D" id="1.10.437.10">
    <property type="entry name" value="Blc2-like"/>
    <property type="match status" value="1"/>
</dbReference>
<dbReference type="GO" id="GO:0042981">
    <property type="term" value="P:regulation of apoptotic process"/>
    <property type="evidence" value="ECO:0007669"/>
    <property type="project" value="InterPro"/>
</dbReference>
<accession>A0A3M6TBR1</accession>
<proteinExistence type="inferred from homology"/>
<keyword evidence="4" id="KW-0053">Apoptosis</keyword>
<organism evidence="10 11">
    <name type="scientific">Pocillopora damicornis</name>
    <name type="common">Cauliflower coral</name>
    <name type="synonym">Millepora damicornis</name>
    <dbReference type="NCBI Taxonomy" id="46731"/>
    <lineage>
        <taxon>Eukaryota</taxon>
        <taxon>Metazoa</taxon>
        <taxon>Cnidaria</taxon>
        <taxon>Anthozoa</taxon>
        <taxon>Hexacorallia</taxon>
        <taxon>Scleractinia</taxon>
        <taxon>Astrocoeniina</taxon>
        <taxon>Pocilloporidae</taxon>
        <taxon>Pocillopora</taxon>
    </lineage>
</organism>
<dbReference type="SMART" id="SM00337">
    <property type="entry name" value="BCL"/>
    <property type="match status" value="1"/>
</dbReference>